<dbReference type="Pfam" id="PF20803">
    <property type="entry name" value="PaaX_M"/>
    <property type="match status" value="1"/>
</dbReference>
<evidence type="ECO:0000313" key="3">
    <source>
        <dbReference type="Proteomes" id="UP000179245"/>
    </source>
</evidence>
<sequence>MGILPKTYFTIGNLAESIQEDIAKHNKRKVKKEDIKKAFYKLYSLEKKAEEYNFTDLYWRALRSGYIVENRAVNDLIVTLTDKAKLKILEAKFARAARLKSDKYILVSFDIPQSHTAARNYLRSFLVRTGFKLIQKSVLLGHADVAEELMKLLKEHAVSDWVKCFYVSKMIG</sequence>
<proteinExistence type="predicted"/>
<protein>
    <recommendedName>
        <fullName evidence="1">Transcriptional repressor PaaX-like central Cas2-like domain-containing protein</fullName>
    </recommendedName>
</protein>
<dbReference type="Proteomes" id="UP000179245">
    <property type="component" value="Unassembled WGS sequence"/>
</dbReference>
<gene>
    <name evidence="2" type="ORF">A2117_00685</name>
</gene>
<dbReference type="AlphaFoldDB" id="A0A1G2QPB6"/>
<feature type="domain" description="Transcriptional repressor PaaX-like central Cas2-like" evidence="1">
    <location>
        <begin position="103"/>
        <end position="167"/>
    </location>
</feature>
<dbReference type="InterPro" id="IPR048846">
    <property type="entry name" value="PaaX-like_central"/>
</dbReference>
<name>A0A1G2QPB6_9BACT</name>
<organism evidence="2 3">
    <name type="scientific">Candidatus Wildermuthbacteria bacterium GWA2_46_15</name>
    <dbReference type="NCBI Taxonomy" id="1802443"/>
    <lineage>
        <taxon>Bacteria</taxon>
        <taxon>Candidatus Wildermuthiibacteriota</taxon>
    </lineage>
</organism>
<evidence type="ECO:0000313" key="2">
    <source>
        <dbReference type="EMBL" id="OHA62267.1"/>
    </source>
</evidence>
<dbReference type="SUPFAM" id="SSF143430">
    <property type="entry name" value="TTP0101/SSO1404-like"/>
    <property type="match status" value="1"/>
</dbReference>
<comment type="caution">
    <text evidence="2">The sequence shown here is derived from an EMBL/GenBank/DDBJ whole genome shotgun (WGS) entry which is preliminary data.</text>
</comment>
<reference evidence="2 3" key="1">
    <citation type="journal article" date="2016" name="Nat. Commun.">
        <title>Thousands of microbial genomes shed light on interconnected biogeochemical processes in an aquifer system.</title>
        <authorList>
            <person name="Anantharaman K."/>
            <person name="Brown C.T."/>
            <person name="Hug L.A."/>
            <person name="Sharon I."/>
            <person name="Castelle C.J."/>
            <person name="Probst A.J."/>
            <person name="Thomas B.C."/>
            <person name="Singh A."/>
            <person name="Wilkins M.J."/>
            <person name="Karaoz U."/>
            <person name="Brodie E.L."/>
            <person name="Williams K.H."/>
            <person name="Hubbard S.S."/>
            <person name="Banfield J.F."/>
        </authorList>
    </citation>
    <scope>NUCLEOTIDE SEQUENCE [LARGE SCALE GENOMIC DNA]</scope>
</reference>
<evidence type="ECO:0000259" key="1">
    <source>
        <dbReference type="Pfam" id="PF20803"/>
    </source>
</evidence>
<accession>A0A1G2QPB6</accession>
<dbReference type="EMBL" id="MHTO01000018">
    <property type="protein sequence ID" value="OHA62267.1"/>
    <property type="molecule type" value="Genomic_DNA"/>
</dbReference>